<organism evidence="20 21">
    <name type="scientific">Flavilitoribacter nigricans (strain ATCC 23147 / DSM 23189 / NBRC 102662 / NCIMB 1420 / SS-2)</name>
    <name type="common">Lewinella nigricans</name>
    <dbReference type="NCBI Taxonomy" id="1122177"/>
    <lineage>
        <taxon>Bacteria</taxon>
        <taxon>Pseudomonadati</taxon>
        <taxon>Bacteroidota</taxon>
        <taxon>Saprospiria</taxon>
        <taxon>Saprospirales</taxon>
        <taxon>Lewinellaceae</taxon>
        <taxon>Flavilitoribacter</taxon>
    </lineage>
</organism>
<dbReference type="InterPro" id="IPR027417">
    <property type="entry name" value="P-loop_NTPase"/>
</dbReference>
<evidence type="ECO:0000259" key="18">
    <source>
        <dbReference type="Pfam" id="PF13614"/>
    </source>
</evidence>
<evidence type="ECO:0000256" key="8">
    <source>
        <dbReference type="ARBA" id="ARBA00022692"/>
    </source>
</evidence>
<dbReference type="EC" id="2.7.10.2" evidence="4"/>
<evidence type="ECO:0000256" key="15">
    <source>
        <dbReference type="ARBA" id="ARBA00051245"/>
    </source>
</evidence>
<keyword evidence="7" id="KW-0808">Transferase</keyword>
<comment type="catalytic activity">
    <reaction evidence="15">
        <text>L-tyrosyl-[protein] + ATP = O-phospho-L-tyrosyl-[protein] + ADP + H(+)</text>
        <dbReference type="Rhea" id="RHEA:10596"/>
        <dbReference type="Rhea" id="RHEA-COMP:10136"/>
        <dbReference type="Rhea" id="RHEA-COMP:20101"/>
        <dbReference type="ChEBI" id="CHEBI:15378"/>
        <dbReference type="ChEBI" id="CHEBI:30616"/>
        <dbReference type="ChEBI" id="CHEBI:46858"/>
        <dbReference type="ChEBI" id="CHEBI:61978"/>
        <dbReference type="ChEBI" id="CHEBI:456216"/>
        <dbReference type="EC" id="2.7.10.2"/>
    </reaction>
</comment>
<evidence type="ECO:0000256" key="3">
    <source>
        <dbReference type="ARBA" id="ARBA00008883"/>
    </source>
</evidence>
<dbReference type="PANTHER" id="PTHR32309:SF13">
    <property type="entry name" value="FERRIC ENTEROBACTIN TRANSPORT PROTEIN FEPE"/>
    <property type="match status" value="1"/>
</dbReference>
<evidence type="ECO:0000256" key="6">
    <source>
        <dbReference type="ARBA" id="ARBA00022519"/>
    </source>
</evidence>
<dbReference type="CDD" id="cd05387">
    <property type="entry name" value="BY-kinase"/>
    <property type="match status" value="1"/>
</dbReference>
<dbReference type="GO" id="GO:0042802">
    <property type="term" value="F:identical protein binding"/>
    <property type="evidence" value="ECO:0007669"/>
    <property type="project" value="UniProtKB-ARBA"/>
</dbReference>
<keyword evidence="12 16" id="KW-1133">Transmembrane helix</keyword>
<keyword evidence="13 16" id="KW-0472">Membrane</keyword>
<proteinExistence type="inferred from homology"/>
<gene>
    <name evidence="20" type="ORF">CRP01_37020</name>
</gene>
<dbReference type="PANTHER" id="PTHR32309">
    <property type="entry name" value="TYROSINE-PROTEIN KINASE"/>
    <property type="match status" value="1"/>
</dbReference>
<keyword evidence="5" id="KW-1003">Cell membrane</keyword>
<dbReference type="FunFam" id="3.40.50.300:FF:000527">
    <property type="entry name" value="Tyrosine-protein kinase etk"/>
    <property type="match status" value="1"/>
</dbReference>
<keyword evidence="6" id="KW-0997">Cell inner membrane</keyword>
<keyword evidence="8 16" id="KW-0812">Transmembrane</keyword>
<keyword evidence="9" id="KW-0547">Nucleotide-binding</keyword>
<feature type="domain" description="Polysaccharide chain length determinant N-terminal" evidence="17">
    <location>
        <begin position="16"/>
        <end position="113"/>
    </location>
</feature>
<dbReference type="InterPro" id="IPR032807">
    <property type="entry name" value="GNVR"/>
</dbReference>
<dbReference type="InterPro" id="IPR003856">
    <property type="entry name" value="LPS_length_determ_N"/>
</dbReference>
<feature type="domain" description="Tyrosine-protein kinase G-rich" evidence="19">
    <location>
        <begin position="438"/>
        <end position="516"/>
    </location>
</feature>
<feature type="domain" description="AAA" evidence="18">
    <location>
        <begin position="580"/>
        <end position="705"/>
    </location>
</feature>
<evidence type="ECO:0000256" key="5">
    <source>
        <dbReference type="ARBA" id="ARBA00022475"/>
    </source>
</evidence>
<accession>A0A2D0MZG4</accession>
<evidence type="ECO:0000256" key="4">
    <source>
        <dbReference type="ARBA" id="ARBA00011903"/>
    </source>
</evidence>
<evidence type="ECO:0000256" key="11">
    <source>
        <dbReference type="ARBA" id="ARBA00022840"/>
    </source>
</evidence>
<keyword evidence="10" id="KW-0418">Kinase</keyword>
<dbReference type="InterPro" id="IPR050445">
    <property type="entry name" value="Bact_polysacc_biosynth/exp"/>
</dbReference>
<dbReference type="Pfam" id="PF13614">
    <property type="entry name" value="AAA_31"/>
    <property type="match status" value="1"/>
</dbReference>
<evidence type="ECO:0000259" key="17">
    <source>
        <dbReference type="Pfam" id="PF02706"/>
    </source>
</evidence>
<keyword evidence="21" id="KW-1185">Reference proteome</keyword>
<dbReference type="Proteomes" id="UP000223913">
    <property type="component" value="Unassembled WGS sequence"/>
</dbReference>
<dbReference type="GO" id="GO:0004715">
    <property type="term" value="F:non-membrane spanning protein tyrosine kinase activity"/>
    <property type="evidence" value="ECO:0007669"/>
    <property type="project" value="UniProtKB-EC"/>
</dbReference>
<dbReference type="EMBL" id="PDUD01000054">
    <property type="protein sequence ID" value="PHN01506.1"/>
    <property type="molecule type" value="Genomic_DNA"/>
</dbReference>
<feature type="transmembrane region" description="Helical" evidence="16">
    <location>
        <begin position="31"/>
        <end position="49"/>
    </location>
</feature>
<dbReference type="Pfam" id="PF02706">
    <property type="entry name" value="Wzz"/>
    <property type="match status" value="1"/>
</dbReference>
<evidence type="ECO:0000256" key="9">
    <source>
        <dbReference type="ARBA" id="ARBA00022741"/>
    </source>
</evidence>
<dbReference type="InterPro" id="IPR025669">
    <property type="entry name" value="AAA_dom"/>
</dbReference>
<dbReference type="GO" id="GO:0005524">
    <property type="term" value="F:ATP binding"/>
    <property type="evidence" value="ECO:0007669"/>
    <property type="project" value="UniProtKB-KW"/>
</dbReference>
<evidence type="ECO:0000256" key="10">
    <source>
        <dbReference type="ARBA" id="ARBA00022777"/>
    </source>
</evidence>
<evidence type="ECO:0000256" key="13">
    <source>
        <dbReference type="ARBA" id="ARBA00023136"/>
    </source>
</evidence>
<comment type="subcellular location">
    <subcellularLocation>
        <location evidence="1">Cell inner membrane</location>
        <topology evidence="1">Multi-pass membrane protein</topology>
    </subcellularLocation>
</comment>
<evidence type="ECO:0000256" key="14">
    <source>
        <dbReference type="ARBA" id="ARBA00023137"/>
    </source>
</evidence>
<dbReference type="Gene3D" id="3.40.50.300">
    <property type="entry name" value="P-loop containing nucleotide triphosphate hydrolases"/>
    <property type="match status" value="1"/>
</dbReference>
<evidence type="ECO:0000256" key="12">
    <source>
        <dbReference type="ARBA" id="ARBA00022989"/>
    </source>
</evidence>
<dbReference type="Pfam" id="PF13807">
    <property type="entry name" value="GNVR"/>
    <property type="match status" value="1"/>
</dbReference>
<dbReference type="SUPFAM" id="SSF52540">
    <property type="entry name" value="P-loop containing nucleoside triphosphate hydrolases"/>
    <property type="match status" value="1"/>
</dbReference>
<evidence type="ECO:0000256" key="1">
    <source>
        <dbReference type="ARBA" id="ARBA00004429"/>
    </source>
</evidence>
<keyword evidence="14" id="KW-0829">Tyrosine-protein kinase</keyword>
<evidence type="ECO:0000259" key="19">
    <source>
        <dbReference type="Pfam" id="PF13807"/>
    </source>
</evidence>
<protein>
    <recommendedName>
        <fullName evidence="4">non-specific protein-tyrosine kinase</fullName>
        <ecNumber evidence="4">2.7.10.2</ecNumber>
    </recommendedName>
</protein>
<evidence type="ECO:0000313" key="20">
    <source>
        <dbReference type="EMBL" id="PHN01506.1"/>
    </source>
</evidence>
<comment type="similarity">
    <text evidence="3">Belongs to the etk/wzc family.</text>
</comment>
<evidence type="ECO:0000256" key="16">
    <source>
        <dbReference type="SAM" id="Phobius"/>
    </source>
</evidence>
<reference evidence="20 21" key="1">
    <citation type="submission" date="2017-10" db="EMBL/GenBank/DDBJ databases">
        <title>The draft genome sequence of Lewinella nigricans NBRC 102662.</title>
        <authorList>
            <person name="Wang K."/>
        </authorList>
    </citation>
    <scope>NUCLEOTIDE SEQUENCE [LARGE SCALE GENOMIC DNA]</scope>
    <source>
        <strain evidence="20 21">NBRC 102662</strain>
    </source>
</reference>
<evidence type="ECO:0000313" key="21">
    <source>
        <dbReference type="Proteomes" id="UP000223913"/>
    </source>
</evidence>
<dbReference type="NCBIfam" id="TIGR01007">
    <property type="entry name" value="eps_fam"/>
    <property type="match status" value="1"/>
</dbReference>
<sequence>MSENYNNNNSQGDIEDSLDLQELLLSILRNWYWILIFVIIGFFGARLYLRYALPIFKASGKVLIKNIETNSGTGLTEEAVLQEFGLFKPGNNINNEIQILRSRTLMLTVMEQLGLDVQYTGLGRLKNTEYYGGNSPIVLDSIHWFDEEHNLEFEVEPIDNEAFRLIDKNEEESVHKFNTPIIIKSDTIWLDRNTDYINSHSRMKIKSGIGASKYLQELQIRPAADYASVLILEIEDPVRKRASDIINKLIEVYNQAAIDDKNQVAEKTLKFIDERLGLLTQELNSVEGGLESYKERNEISTEASTTVNFILNEISQYDNELTKQRINLELLETIEQTLTGNVERYEIIPVNMGVDNAGNLEAQITNYNSTIIDRERLSRSAGEGNSQLEMLNIQLNTMRNTILESTRALQENLNLKINETQGKISQLQNRINQVPRQERELLEIKRQQNIKEALYLFLLQKKEETALSAAITVPNARVIDAAITSGVPVSPKPIQIYAIFVMLGFALPVGIIFLKELLDDKIYSENDIEKLTSIPILGALTRNNTGQNVVVRKNSRTAISEMFRLLRTNLNYMLSKEGGKTILVTSGMGGDGKTFISMNLGMSLALTGKKVVLVGMDLRKPKLTKYLNNQSDAEKIGLTNFLIGEHSLDNIVYPTDVDENLFIIPSGPIPPNPAELLDEEKLAPLFEYLRSNFDYIIIDTAPIGLVADAFLLEPFSHVALFAVRYAKTTEDAIRSLNQLQKENKLKNLAIVLNGVKKKRKNGYGYSYGYGYGYGYYSDDKSKKKWWFK</sequence>
<dbReference type="InterPro" id="IPR005702">
    <property type="entry name" value="Wzc-like_C"/>
</dbReference>
<dbReference type="AlphaFoldDB" id="A0A2D0MZG4"/>
<dbReference type="RefSeq" id="WP_099155138.1">
    <property type="nucleotide sequence ID" value="NZ_PDUD01000054.1"/>
</dbReference>
<evidence type="ECO:0000256" key="7">
    <source>
        <dbReference type="ARBA" id="ARBA00022679"/>
    </source>
</evidence>
<comment type="caution">
    <text evidence="20">The sequence shown here is derived from an EMBL/GenBank/DDBJ whole genome shotgun (WGS) entry which is preliminary data.</text>
</comment>
<name>A0A2D0MZG4_FLAN2</name>
<comment type="similarity">
    <text evidence="2">Belongs to the CpsD/CapB family.</text>
</comment>
<evidence type="ECO:0000256" key="2">
    <source>
        <dbReference type="ARBA" id="ARBA00007316"/>
    </source>
</evidence>
<keyword evidence="11" id="KW-0067">ATP-binding</keyword>
<dbReference type="OrthoDB" id="9794577at2"/>
<dbReference type="GO" id="GO:0005886">
    <property type="term" value="C:plasma membrane"/>
    <property type="evidence" value="ECO:0007669"/>
    <property type="project" value="UniProtKB-SubCell"/>
</dbReference>